<dbReference type="AlphaFoldDB" id="A0A9E7GUA7"/>
<organism evidence="2 3">
    <name type="scientific">Musa troglodytarum</name>
    <name type="common">fe'i banana</name>
    <dbReference type="NCBI Taxonomy" id="320322"/>
    <lineage>
        <taxon>Eukaryota</taxon>
        <taxon>Viridiplantae</taxon>
        <taxon>Streptophyta</taxon>
        <taxon>Embryophyta</taxon>
        <taxon>Tracheophyta</taxon>
        <taxon>Spermatophyta</taxon>
        <taxon>Magnoliopsida</taxon>
        <taxon>Liliopsida</taxon>
        <taxon>Zingiberales</taxon>
        <taxon>Musaceae</taxon>
        <taxon>Musa</taxon>
    </lineage>
</organism>
<accession>A0A9E7GUA7</accession>
<feature type="compositionally biased region" description="Basic and acidic residues" evidence="1">
    <location>
        <begin position="19"/>
        <end position="30"/>
    </location>
</feature>
<evidence type="ECO:0000313" key="2">
    <source>
        <dbReference type="EMBL" id="URE18222.1"/>
    </source>
</evidence>
<feature type="region of interest" description="Disordered" evidence="1">
    <location>
        <begin position="17"/>
        <end position="92"/>
    </location>
</feature>
<keyword evidence="3" id="KW-1185">Reference proteome</keyword>
<dbReference type="EMBL" id="CP097509">
    <property type="protein sequence ID" value="URE18222.1"/>
    <property type="molecule type" value="Genomic_DNA"/>
</dbReference>
<name>A0A9E7GUA7_9LILI</name>
<dbReference type="Proteomes" id="UP001055439">
    <property type="component" value="Chromosome 7"/>
</dbReference>
<proteinExistence type="predicted"/>
<reference evidence="2" key="1">
    <citation type="submission" date="2022-05" db="EMBL/GenBank/DDBJ databases">
        <title>The Musa troglodytarum L. genome provides insights into the mechanism of non-climacteric behaviour and enrichment of carotenoids.</title>
        <authorList>
            <person name="Wang J."/>
        </authorList>
    </citation>
    <scope>NUCLEOTIDE SEQUENCE</scope>
    <source>
        <tissue evidence="2">Leaf</tissue>
    </source>
</reference>
<evidence type="ECO:0000256" key="1">
    <source>
        <dbReference type="SAM" id="MobiDB-lite"/>
    </source>
</evidence>
<evidence type="ECO:0000313" key="3">
    <source>
        <dbReference type="Proteomes" id="UP001055439"/>
    </source>
</evidence>
<gene>
    <name evidence="2" type="ORF">MUK42_03660</name>
</gene>
<protein>
    <submittedName>
        <fullName evidence="2">Uncharacterized protein</fullName>
    </submittedName>
</protein>
<sequence length="139" mass="15503">MSLGALLWGRETALATALKSEREREREHRKSGLKHGSVVDPARFSSGLQRTGEAVEQEMGPALHCRRPPLPQRRGATTATPSIVIPRSRPVGSSDTFRISCGISFWVFFGRGKKTMVLCFSCSVRRVKLQERRPVEIGR</sequence>